<dbReference type="GO" id="GO:0003847">
    <property type="term" value="F:1-alkyl-2-acetylglycerophosphocholine esterase activity"/>
    <property type="evidence" value="ECO:0007669"/>
    <property type="project" value="TreeGrafter"/>
</dbReference>
<dbReference type="GO" id="GO:0016042">
    <property type="term" value="P:lipid catabolic process"/>
    <property type="evidence" value="ECO:0007669"/>
    <property type="project" value="UniProtKB-KW"/>
</dbReference>
<keyword evidence="4" id="KW-0732">Signal</keyword>
<feature type="chain" id="PRO_5037525643" description="Alpha/beta hydrolase" evidence="4">
    <location>
        <begin position="19"/>
        <end position="275"/>
    </location>
</feature>
<proteinExistence type="predicted"/>
<reference evidence="6" key="1">
    <citation type="journal article" date="2019" name="Int. J. Syst. Evol. Microbiol.">
        <title>The Global Catalogue of Microorganisms (GCM) 10K type strain sequencing project: providing services to taxonomists for standard genome sequencing and annotation.</title>
        <authorList>
            <consortium name="The Broad Institute Genomics Platform"/>
            <consortium name="The Broad Institute Genome Sequencing Center for Infectious Disease"/>
            <person name="Wu L."/>
            <person name="Ma J."/>
        </authorList>
    </citation>
    <scope>NUCLEOTIDE SEQUENCE [LARGE SCALE GENOMIC DNA]</scope>
    <source>
        <strain evidence="6">CGMCC 1.12664</strain>
    </source>
</reference>
<evidence type="ECO:0000313" key="6">
    <source>
        <dbReference type="Proteomes" id="UP000612855"/>
    </source>
</evidence>
<dbReference type="RefSeq" id="WP_188479045.1">
    <property type="nucleotide sequence ID" value="NZ_BMFJ01000002.1"/>
</dbReference>
<name>A0A917AF87_9RHOB</name>
<evidence type="ECO:0008006" key="7">
    <source>
        <dbReference type="Google" id="ProtNLM"/>
    </source>
</evidence>
<feature type="signal peptide" evidence="4">
    <location>
        <begin position="1"/>
        <end position="18"/>
    </location>
</feature>
<organism evidence="5 6">
    <name type="scientific">Primorskyibacter flagellatus</name>
    <dbReference type="NCBI Taxonomy" id="1387277"/>
    <lineage>
        <taxon>Bacteria</taxon>
        <taxon>Pseudomonadati</taxon>
        <taxon>Pseudomonadota</taxon>
        <taxon>Alphaproteobacteria</taxon>
        <taxon>Rhodobacterales</taxon>
        <taxon>Roseobacteraceae</taxon>
        <taxon>Primorskyibacter</taxon>
    </lineage>
</organism>
<comment type="caution">
    <text evidence="5">The sequence shown here is derived from an EMBL/GenBank/DDBJ whole genome shotgun (WGS) entry which is preliminary data.</text>
</comment>
<dbReference type="PANTHER" id="PTHR10272:SF0">
    <property type="entry name" value="PLATELET-ACTIVATING FACTOR ACETYLHYDROLASE"/>
    <property type="match status" value="1"/>
</dbReference>
<dbReference type="Proteomes" id="UP000612855">
    <property type="component" value="Unassembled WGS sequence"/>
</dbReference>
<dbReference type="PANTHER" id="PTHR10272">
    <property type="entry name" value="PLATELET-ACTIVATING FACTOR ACETYLHYDROLASE"/>
    <property type="match status" value="1"/>
</dbReference>
<protein>
    <recommendedName>
        <fullName evidence="7">Alpha/beta hydrolase</fullName>
    </recommendedName>
</protein>
<evidence type="ECO:0000256" key="4">
    <source>
        <dbReference type="SAM" id="SignalP"/>
    </source>
</evidence>
<dbReference type="Gene3D" id="3.40.50.1820">
    <property type="entry name" value="alpha/beta hydrolase"/>
    <property type="match status" value="1"/>
</dbReference>
<dbReference type="EMBL" id="BMFJ01000002">
    <property type="protein sequence ID" value="GGE44220.1"/>
    <property type="molecule type" value="Genomic_DNA"/>
</dbReference>
<evidence type="ECO:0000256" key="2">
    <source>
        <dbReference type="ARBA" id="ARBA00022963"/>
    </source>
</evidence>
<evidence type="ECO:0000313" key="5">
    <source>
        <dbReference type="EMBL" id="GGE44220.1"/>
    </source>
</evidence>
<keyword evidence="3" id="KW-0443">Lipid metabolism</keyword>
<evidence type="ECO:0000256" key="3">
    <source>
        <dbReference type="ARBA" id="ARBA00023098"/>
    </source>
</evidence>
<keyword evidence="2" id="KW-0442">Lipid degradation</keyword>
<keyword evidence="6" id="KW-1185">Reference proteome</keyword>
<dbReference type="AlphaFoldDB" id="A0A917AF87"/>
<gene>
    <name evidence="5" type="ORF">GCM10011360_34360</name>
</gene>
<dbReference type="InterPro" id="IPR029058">
    <property type="entry name" value="AB_hydrolase_fold"/>
</dbReference>
<accession>A0A917AF87</accession>
<evidence type="ECO:0000256" key="1">
    <source>
        <dbReference type="ARBA" id="ARBA00022801"/>
    </source>
</evidence>
<dbReference type="SUPFAM" id="SSF53474">
    <property type="entry name" value="alpha/beta-Hydrolases"/>
    <property type="match status" value="1"/>
</dbReference>
<sequence>MIRLAALLLWLLALPALAQDQLTIPRADGASVPVLHWTAPPGAPLLILSHGLGGSEDGLSDLARAANADGFDVWAMGHRESGRPALAAVLTAEDRRAMLIRTVTDPALNAARRADLDALLARIGPAFEQAPLRVYGGHSMGAQSVEAEAGAANSFGVTGADRFDAYVALSFHGPGPNFPDGDWEKLTKPILMVTGTADNAITGTWETRLPTFADLPQGAATLAIIEGATHGQVSGSGPSDLASLSRTIVMDFLTGLMSSPRTRPQARQGAVITNK</sequence>
<keyword evidence="1" id="KW-0378">Hydrolase</keyword>